<evidence type="ECO:0000313" key="2">
    <source>
        <dbReference type="EMBL" id="MFA0811663.1"/>
    </source>
</evidence>
<protein>
    <submittedName>
        <fullName evidence="2">Uncharacterized protein</fullName>
    </submittedName>
</protein>
<comment type="caution">
    <text evidence="2">The sequence shown here is derived from an EMBL/GenBank/DDBJ whole genome shotgun (WGS) entry which is preliminary data.</text>
</comment>
<dbReference type="Proteomes" id="UP001569428">
    <property type="component" value="Unassembled WGS sequence"/>
</dbReference>
<gene>
    <name evidence="2" type="ORF">ACCI49_12100</name>
</gene>
<evidence type="ECO:0000256" key="1">
    <source>
        <dbReference type="SAM" id="Phobius"/>
    </source>
</evidence>
<accession>A0ABV4P152</accession>
<proteinExistence type="predicted"/>
<keyword evidence="1" id="KW-0472">Membrane</keyword>
<name>A0ABV4P152_9GAMM</name>
<sequence>MKRKIRFRTSYGGYFRIKVDVGIAPLVYSLGIGYQFWWKLPLLKLPSIAITTKKREGKNILRSEPYETWMPITSLQGCIHCASRVQCILSF</sequence>
<keyword evidence="1" id="KW-0812">Transmembrane</keyword>
<reference evidence="2 3" key="1">
    <citation type="submission" date="2024-08" db="EMBL/GenBank/DDBJ databases">
        <authorList>
            <person name="Ishaq N."/>
        </authorList>
    </citation>
    <scope>NUCLEOTIDE SEQUENCE [LARGE SCALE GENOMIC DNA]</scope>
    <source>
        <strain evidence="2 3">DSM 18651</strain>
    </source>
</reference>
<keyword evidence="1" id="KW-1133">Transmembrane helix</keyword>
<evidence type="ECO:0000313" key="3">
    <source>
        <dbReference type="Proteomes" id="UP001569428"/>
    </source>
</evidence>
<dbReference type="RefSeq" id="WP_371839254.1">
    <property type="nucleotide sequence ID" value="NZ_JBGMEK010000024.1"/>
</dbReference>
<feature type="transmembrane region" description="Helical" evidence="1">
    <location>
        <begin position="21"/>
        <end position="38"/>
    </location>
</feature>
<keyword evidence="3" id="KW-1185">Reference proteome</keyword>
<dbReference type="EMBL" id="JBGMEK010000024">
    <property type="protein sequence ID" value="MFA0811663.1"/>
    <property type="molecule type" value="Genomic_DNA"/>
</dbReference>
<organism evidence="2 3">
    <name type="scientific">Microbulbifer epialgicus</name>
    <dbReference type="NCBI Taxonomy" id="393907"/>
    <lineage>
        <taxon>Bacteria</taxon>
        <taxon>Pseudomonadati</taxon>
        <taxon>Pseudomonadota</taxon>
        <taxon>Gammaproteobacteria</taxon>
        <taxon>Cellvibrionales</taxon>
        <taxon>Microbulbiferaceae</taxon>
        <taxon>Microbulbifer</taxon>
    </lineage>
</organism>